<feature type="transmembrane region" description="Helical" evidence="7">
    <location>
        <begin position="180"/>
        <end position="202"/>
    </location>
</feature>
<dbReference type="PANTHER" id="PTHR23502:SF74">
    <property type="entry name" value="MAJOR FACILITATOR SUPERFAMILY (MFS) PROFILE DOMAIN-CONTAINING PROTEIN"/>
    <property type="match status" value="1"/>
</dbReference>
<dbReference type="PROSITE" id="PS50850">
    <property type="entry name" value="MFS"/>
    <property type="match status" value="1"/>
</dbReference>
<comment type="similarity">
    <text evidence="2">Belongs to the major facilitator superfamily.</text>
</comment>
<evidence type="ECO:0000256" key="4">
    <source>
        <dbReference type="ARBA" id="ARBA00022989"/>
    </source>
</evidence>
<sequence>MADLQKTYSLEQQRLSNEQELNVQTTPHSLIRSTTQESKVHSLRIRSDEEDVEAQIDQEKEDELKESTSPTVSPAGSANGSHDPTHGKKIIRFDDGDPAQPNNWSQKRKIYAIFVAIMTVMNSTVSSSLAAGATAPISEHFGEYDEYRLILPTSIYLVGYTCGPLVWGPLSESFGRKWPMIASFAMLTIFSIASALSPNFAALVVFRWLVGVGGSCALAVVGGICADVYHDPQSRGRSMAYFMAATTFGPIMGPPISGFISKVSWGWTFWIGAIIAGVTWPLLIAFPETYAPVILKYRAQRLRKETGDLSIMAPIELEKTDIGHIITVVLTRPFRMVVFEPLVLFTCLYLSYAYAIFYIFFQSYPIIFTGIYGFNAGEQGLAFMPIGIGAVISAALYLSWDKILLRAQTLQKDWAKSEEMRRLPLACIAGPFFVISLFWAGWTARTDIHWIAPVLSGIPFGIGYLCLFMALLNYLVDAYEIFAASAMAAASFTRSSFGAVLPFAARPMYRTLGVPWACSLLGFLAVALCGVPFAFLKFGPRIRERSKFCQYLAQKKREEAESNGD</sequence>
<feature type="compositionally biased region" description="Polar residues" evidence="6">
    <location>
        <begin position="67"/>
        <end position="82"/>
    </location>
</feature>
<feature type="transmembrane region" description="Helical" evidence="7">
    <location>
        <begin position="241"/>
        <end position="261"/>
    </location>
</feature>
<dbReference type="AlphaFoldDB" id="A0A6A6TFG2"/>
<accession>A0A6A6TFG2</accession>
<dbReference type="InterPro" id="IPR036259">
    <property type="entry name" value="MFS_trans_sf"/>
</dbReference>
<reference evidence="9" key="1">
    <citation type="journal article" date="2020" name="Stud. Mycol.">
        <title>101 Dothideomycetes genomes: a test case for predicting lifestyles and emergence of pathogens.</title>
        <authorList>
            <person name="Haridas S."/>
            <person name="Albert R."/>
            <person name="Binder M."/>
            <person name="Bloem J."/>
            <person name="Labutti K."/>
            <person name="Salamov A."/>
            <person name="Andreopoulos B."/>
            <person name="Baker S."/>
            <person name="Barry K."/>
            <person name="Bills G."/>
            <person name="Bluhm B."/>
            <person name="Cannon C."/>
            <person name="Castanera R."/>
            <person name="Culley D."/>
            <person name="Daum C."/>
            <person name="Ezra D."/>
            <person name="Gonzalez J."/>
            <person name="Henrissat B."/>
            <person name="Kuo A."/>
            <person name="Liang C."/>
            <person name="Lipzen A."/>
            <person name="Lutzoni F."/>
            <person name="Magnuson J."/>
            <person name="Mondo S."/>
            <person name="Nolan M."/>
            <person name="Ohm R."/>
            <person name="Pangilinan J."/>
            <person name="Park H.-J."/>
            <person name="Ramirez L."/>
            <person name="Alfaro M."/>
            <person name="Sun H."/>
            <person name="Tritt A."/>
            <person name="Yoshinaga Y."/>
            <person name="Zwiers L.-H."/>
            <person name="Turgeon B."/>
            <person name="Goodwin S."/>
            <person name="Spatafora J."/>
            <person name="Crous P."/>
            <person name="Grigoriev I."/>
        </authorList>
    </citation>
    <scope>NUCLEOTIDE SEQUENCE</scope>
    <source>
        <strain evidence="9">CBS 122681</strain>
    </source>
</reference>
<feature type="compositionally biased region" description="Polar residues" evidence="6">
    <location>
        <begin position="14"/>
        <end position="37"/>
    </location>
</feature>
<dbReference type="Gene3D" id="1.20.1250.20">
    <property type="entry name" value="MFS general substrate transporter like domains"/>
    <property type="match status" value="1"/>
</dbReference>
<evidence type="ECO:0000256" key="3">
    <source>
        <dbReference type="ARBA" id="ARBA00022692"/>
    </source>
</evidence>
<evidence type="ECO:0000256" key="2">
    <source>
        <dbReference type="ARBA" id="ARBA00008335"/>
    </source>
</evidence>
<keyword evidence="3 7" id="KW-0812">Transmembrane</keyword>
<feature type="transmembrane region" description="Helical" evidence="7">
    <location>
        <begin position="513"/>
        <end position="536"/>
    </location>
</feature>
<feature type="transmembrane region" description="Helical" evidence="7">
    <location>
        <begin position="381"/>
        <end position="400"/>
    </location>
</feature>
<evidence type="ECO:0000256" key="6">
    <source>
        <dbReference type="SAM" id="MobiDB-lite"/>
    </source>
</evidence>
<comment type="subcellular location">
    <subcellularLocation>
        <location evidence="1">Membrane</location>
        <topology evidence="1">Multi-pass membrane protein</topology>
    </subcellularLocation>
</comment>
<proteinExistence type="inferred from homology"/>
<feature type="transmembrane region" description="Helical" evidence="7">
    <location>
        <begin position="149"/>
        <end position="168"/>
    </location>
</feature>
<keyword evidence="4 7" id="KW-1133">Transmembrane helix</keyword>
<feature type="transmembrane region" description="Helical" evidence="7">
    <location>
        <begin position="267"/>
        <end position="295"/>
    </location>
</feature>
<dbReference type="InterPro" id="IPR020846">
    <property type="entry name" value="MFS_dom"/>
</dbReference>
<dbReference type="Pfam" id="PF07690">
    <property type="entry name" value="MFS_1"/>
    <property type="match status" value="1"/>
</dbReference>
<dbReference type="CDD" id="cd17323">
    <property type="entry name" value="MFS_Tpo1_MDR_like"/>
    <property type="match status" value="1"/>
</dbReference>
<feature type="compositionally biased region" description="Acidic residues" evidence="6">
    <location>
        <begin position="48"/>
        <end position="61"/>
    </location>
</feature>
<feature type="transmembrane region" description="Helical" evidence="7">
    <location>
        <begin position="342"/>
        <end position="361"/>
    </location>
</feature>
<evidence type="ECO:0000313" key="10">
    <source>
        <dbReference type="Proteomes" id="UP000799324"/>
    </source>
</evidence>
<protein>
    <submittedName>
        <fullName evidence="9">MFS general substrate transporter</fullName>
    </submittedName>
</protein>
<dbReference type="FunFam" id="1.20.1250.20:FF:000082">
    <property type="entry name" value="MFS multidrug transporter, putative"/>
    <property type="match status" value="1"/>
</dbReference>
<dbReference type="EMBL" id="MU004323">
    <property type="protein sequence ID" value="KAF2657643.1"/>
    <property type="molecule type" value="Genomic_DNA"/>
</dbReference>
<dbReference type="Proteomes" id="UP000799324">
    <property type="component" value="Unassembled WGS sequence"/>
</dbReference>
<feature type="compositionally biased region" description="Basic and acidic residues" evidence="6">
    <location>
        <begin position="83"/>
        <end position="95"/>
    </location>
</feature>
<keyword evidence="5 7" id="KW-0472">Membrane</keyword>
<evidence type="ECO:0000256" key="7">
    <source>
        <dbReference type="SAM" id="Phobius"/>
    </source>
</evidence>
<feature type="region of interest" description="Disordered" evidence="6">
    <location>
        <begin position="14"/>
        <end position="101"/>
    </location>
</feature>
<evidence type="ECO:0000256" key="1">
    <source>
        <dbReference type="ARBA" id="ARBA00004141"/>
    </source>
</evidence>
<evidence type="ECO:0000313" key="9">
    <source>
        <dbReference type="EMBL" id="KAF2657643.1"/>
    </source>
</evidence>
<dbReference type="GO" id="GO:0005886">
    <property type="term" value="C:plasma membrane"/>
    <property type="evidence" value="ECO:0007669"/>
    <property type="project" value="TreeGrafter"/>
</dbReference>
<feature type="transmembrane region" description="Helical" evidence="7">
    <location>
        <begin position="208"/>
        <end position="229"/>
    </location>
</feature>
<feature type="transmembrane region" description="Helical" evidence="7">
    <location>
        <begin position="481"/>
        <end position="501"/>
    </location>
</feature>
<feature type="transmembrane region" description="Helical" evidence="7">
    <location>
        <begin position="448"/>
        <end position="474"/>
    </location>
</feature>
<evidence type="ECO:0000259" key="8">
    <source>
        <dbReference type="PROSITE" id="PS50850"/>
    </source>
</evidence>
<feature type="domain" description="Major facilitator superfamily (MFS) profile" evidence="8">
    <location>
        <begin position="112"/>
        <end position="542"/>
    </location>
</feature>
<dbReference type="PANTHER" id="PTHR23502">
    <property type="entry name" value="MAJOR FACILITATOR SUPERFAMILY"/>
    <property type="match status" value="1"/>
</dbReference>
<feature type="transmembrane region" description="Helical" evidence="7">
    <location>
        <begin position="110"/>
        <end position="137"/>
    </location>
</feature>
<dbReference type="InterPro" id="IPR011701">
    <property type="entry name" value="MFS"/>
</dbReference>
<gene>
    <name evidence="9" type="ORF">K491DRAFT_714295</name>
</gene>
<dbReference type="SUPFAM" id="SSF103473">
    <property type="entry name" value="MFS general substrate transporter"/>
    <property type="match status" value="1"/>
</dbReference>
<dbReference type="GO" id="GO:0022857">
    <property type="term" value="F:transmembrane transporter activity"/>
    <property type="evidence" value="ECO:0007669"/>
    <property type="project" value="InterPro"/>
</dbReference>
<feature type="transmembrane region" description="Helical" evidence="7">
    <location>
        <begin position="421"/>
        <end position="442"/>
    </location>
</feature>
<dbReference type="OrthoDB" id="5141738at2759"/>
<keyword evidence="10" id="KW-1185">Reference proteome</keyword>
<evidence type="ECO:0000256" key="5">
    <source>
        <dbReference type="ARBA" id="ARBA00023136"/>
    </source>
</evidence>
<name>A0A6A6TFG2_9PLEO</name>
<organism evidence="9 10">
    <name type="scientific">Lophiostoma macrostomum CBS 122681</name>
    <dbReference type="NCBI Taxonomy" id="1314788"/>
    <lineage>
        <taxon>Eukaryota</taxon>
        <taxon>Fungi</taxon>
        <taxon>Dikarya</taxon>
        <taxon>Ascomycota</taxon>
        <taxon>Pezizomycotina</taxon>
        <taxon>Dothideomycetes</taxon>
        <taxon>Pleosporomycetidae</taxon>
        <taxon>Pleosporales</taxon>
        <taxon>Lophiostomataceae</taxon>
        <taxon>Lophiostoma</taxon>
    </lineage>
</organism>